<dbReference type="AlphaFoldDB" id="A0AAU8A5P8"/>
<dbReference type="PROSITE" id="PS50932">
    <property type="entry name" value="HTH_LACI_2"/>
    <property type="match status" value="1"/>
</dbReference>
<evidence type="ECO:0000256" key="3">
    <source>
        <dbReference type="ARBA" id="ARBA00023163"/>
    </source>
</evidence>
<dbReference type="RefSeq" id="WP_353422801.1">
    <property type="nucleotide sequence ID" value="NZ_CP117826.1"/>
</dbReference>
<dbReference type="Gene3D" id="1.10.260.40">
    <property type="entry name" value="lambda repressor-like DNA-binding domains"/>
    <property type="match status" value="1"/>
</dbReference>
<protein>
    <submittedName>
        <fullName evidence="5">Substrate-binding domain-containing protein</fullName>
    </submittedName>
</protein>
<evidence type="ECO:0000256" key="1">
    <source>
        <dbReference type="ARBA" id="ARBA00023015"/>
    </source>
</evidence>
<accession>A0AAU8A5P8</accession>
<evidence type="ECO:0000259" key="4">
    <source>
        <dbReference type="PROSITE" id="PS50932"/>
    </source>
</evidence>
<dbReference type="InterPro" id="IPR025997">
    <property type="entry name" value="SBP_2_dom"/>
</dbReference>
<gene>
    <name evidence="5" type="ORF">PUP29_06870</name>
</gene>
<dbReference type="EMBL" id="CP117826">
    <property type="protein sequence ID" value="XCC61259.1"/>
    <property type="molecule type" value="Genomic_DNA"/>
</dbReference>
<proteinExistence type="predicted"/>
<sequence>MGVTIKQIAELAGVSRGTVDRAIHGRGDVNPETKEKIERVMRETGYRPNAVAKALKAAQNPVTLDVLVPSSPFYADLLRGVRAAEEFYAHYGVRLRVAERFELNGASQAAMLRKLSEEHTDGIIMAALDVPAVREAVSCAAEKVPVITCNSDLTGVKRLCFVGQDHFAAGRASGTLMGKMLPQGGEVAVVPGSRDMLAHMQRAAGFRQALQEQGEYELLLDVRETGESDKRAYEVVKELLDSRKNLAGICMTGGGQAGAGAALADSGRAGEIRLACYDTLPGTVEHIKNGTADYTIAQDPFLQGCLPVKLMYEYLALGKEPGRERIFTRIDIRVKDNVEDQEYDMFTGEDR</sequence>
<dbReference type="PANTHER" id="PTHR30146:SF152">
    <property type="entry name" value="TRANSCRIPTIONAL REGULATORY PROTEIN"/>
    <property type="match status" value="1"/>
</dbReference>
<feature type="domain" description="HTH lacI-type" evidence="4">
    <location>
        <begin position="3"/>
        <end position="57"/>
    </location>
</feature>
<dbReference type="SUPFAM" id="SSF53822">
    <property type="entry name" value="Periplasmic binding protein-like I"/>
    <property type="match status" value="1"/>
</dbReference>
<evidence type="ECO:0000256" key="2">
    <source>
        <dbReference type="ARBA" id="ARBA00023125"/>
    </source>
</evidence>
<dbReference type="Gene3D" id="3.40.50.2300">
    <property type="match status" value="2"/>
</dbReference>
<dbReference type="SUPFAM" id="SSF47413">
    <property type="entry name" value="lambda repressor-like DNA-binding domains"/>
    <property type="match status" value="1"/>
</dbReference>
<dbReference type="PANTHER" id="PTHR30146">
    <property type="entry name" value="LACI-RELATED TRANSCRIPTIONAL REPRESSOR"/>
    <property type="match status" value="1"/>
</dbReference>
<dbReference type="GO" id="GO:0000976">
    <property type="term" value="F:transcription cis-regulatory region binding"/>
    <property type="evidence" value="ECO:0007669"/>
    <property type="project" value="TreeGrafter"/>
</dbReference>
<dbReference type="InterPro" id="IPR010982">
    <property type="entry name" value="Lambda_DNA-bd_dom_sf"/>
</dbReference>
<keyword evidence="3" id="KW-0804">Transcription</keyword>
<keyword evidence="1" id="KW-0805">Transcription regulation</keyword>
<dbReference type="InterPro" id="IPR000843">
    <property type="entry name" value="HTH_LacI"/>
</dbReference>
<keyword evidence="2" id="KW-0238">DNA-binding</keyword>
<dbReference type="Pfam" id="PF00356">
    <property type="entry name" value="LacI"/>
    <property type="match status" value="1"/>
</dbReference>
<dbReference type="InterPro" id="IPR028082">
    <property type="entry name" value="Peripla_BP_I"/>
</dbReference>
<dbReference type="GO" id="GO:0003700">
    <property type="term" value="F:DNA-binding transcription factor activity"/>
    <property type="evidence" value="ECO:0007669"/>
    <property type="project" value="TreeGrafter"/>
</dbReference>
<dbReference type="SMART" id="SM00354">
    <property type="entry name" value="HTH_LACI"/>
    <property type="match status" value="1"/>
</dbReference>
<dbReference type="Pfam" id="PF13407">
    <property type="entry name" value="Peripla_BP_4"/>
    <property type="match status" value="1"/>
</dbReference>
<name>A0AAU8A5P8_9FIRM</name>
<evidence type="ECO:0000313" key="5">
    <source>
        <dbReference type="EMBL" id="XCC61259.1"/>
    </source>
</evidence>
<dbReference type="CDD" id="cd01392">
    <property type="entry name" value="HTH_LacI"/>
    <property type="match status" value="1"/>
</dbReference>
<dbReference type="CDD" id="cd06307">
    <property type="entry name" value="PBP1_sugar_binding"/>
    <property type="match status" value="1"/>
</dbReference>
<organism evidence="5">
    <name type="scientific">Christensenella massiliensis</name>
    <dbReference type="NCBI Taxonomy" id="1805714"/>
    <lineage>
        <taxon>Bacteria</taxon>
        <taxon>Bacillati</taxon>
        <taxon>Bacillota</taxon>
        <taxon>Clostridia</taxon>
        <taxon>Christensenellales</taxon>
        <taxon>Christensenellaceae</taxon>
        <taxon>Christensenella</taxon>
    </lineage>
</organism>
<reference evidence="5" key="1">
    <citation type="submission" date="2023-02" db="EMBL/GenBank/DDBJ databases">
        <title>Gut commensal Christensenella minuta modulates host metabolism via a new class of secondary bile acids.</title>
        <authorList>
            <person name="Liu C."/>
        </authorList>
    </citation>
    <scope>NUCLEOTIDE SEQUENCE</scope>
    <source>
        <strain evidence="5">CA70</strain>
    </source>
</reference>